<dbReference type="InterPro" id="IPR058365">
    <property type="entry name" value="DUF8052"/>
</dbReference>
<keyword evidence="3" id="KW-1185">Reference proteome</keyword>
<sequence length="189" mass="22319">MPNDLERQSGGETLTREEQFEKLLNAYRCYYDVTREFPVGDFVFPAMAEFHSRSEKYVLVKKAKIWGMEMNEYVYFLLADRLEPEMLRHAVDLAREDGLGRIKPHSEHMYSHVSLSIIAQEIPGETARLIRRYRFHKNFRLSLHGWMEFRIAAFDRSSGGLISNPAGKDVRKTLEQNLTQYTRERRKNK</sequence>
<dbReference type="Pfam" id="PF26226">
    <property type="entry name" value="DUF8052"/>
    <property type="match status" value="1"/>
</dbReference>
<protein>
    <recommendedName>
        <fullName evidence="1">DUF8052 domain-containing protein</fullName>
    </recommendedName>
</protein>
<gene>
    <name evidence="2" type="ORF">H8717_04100</name>
</gene>
<organism evidence="2 3">
    <name type="scientific">Yanshouia hominis</name>
    <dbReference type="NCBI Taxonomy" id="2763673"/>
    <lineage>
        <taxon>Bacteria</taxon>
        <taxon>Bacillati</taxon>
        <taxon>Bacillota</taxon>
        <taxon>Clostridia</taxon>
        <taxon>Eubacteriales</taxon>
        <taxon>Oscillospiraceae</taxon>
        <taxon>Yanshouia</taxon>
    </lineage>
</organism>
<accession>A0ABR7NIZ3</accession>
<dbReference type="Proteomes" id="UP000658131">
    <property type="component" value="Unassembled WGS sequence"/>
</dbReference>
<dbReference type="EMBL" id="JACRTB010000005">
    <property type="protein sequence ID" value="MBC8575593.1"/>
    <property type="molecule type" value="Genomic_DNA"/>
</dbReference>
<evidence type="ECO:0000313" key="2">
    <source>
        <dbReference type="EMBL" id="MBC8575593.1"/>
    </source>
</evidence>
<name>A0ABR7NIZ3_9FIRM</name>
<reference evidence="2 3" key="1">
    <citation type="submission" date="2020-08" db="EMBL/GenBank/DDBJ databases">
        <title>Genome public.</title>
        <authorList>
            <person name="Liu C."/>
            <person name="Sun Q."/>
        </authorList>
    </citation>
    <scope>NUCLEOTIDE SEQUENCE [LARGE SCALE GENOMIC DNA]</scope>
    <source>
        <strain evidence="2 3">BX1</strain>
    </source>
</reference>
<feature type="domain" description="DUF8052" evidence="1">
    <location>
        <begin position="17"/>
        <end position="175"/>
    </location>
</feature>
<comment type="caution">
    <text evidence="2">The sequence shown here is derived from an EMBL/GenBank/DDBJ whole genome shotgun (WGS) entry which is preliminary data.</text>
</comment>
<evidence type="ECO:0000259" key="1">
    <source>
        <dbReference type="Pfam" id="PF26226"/>
    </source>
</evidence>
<evidence type="ECO:0000313" key="3">
    <source>
        <dbReference type="Proteomes" id="UP000658131"/>
    </source>
</evidence>
<proteinExistence type="predicted"/>
<dbReference type="RefSeq" id="WP_262399219.1">
    <property type="nucleotide sequence ID" value="NZ_JACRTB010000005.1"/>
</dbReference>